<comment type="caution">
    <text evidence="1">The sequence shown here is derived from an EMBL/GenBank/DDBJ whole genome shotgun (WGS) entry which is preliminary data.</text>
</comment>
<reference evidence="1" key="2">
    <citation type="submission" date="2020-11" db="EMBL/GenBank/DDBJ databases">
        <authorList>
            <person name="McCartney M.A."/>
            <person name="Auch B."/>
            <person name="Kono T."/>
            <person name="Mallez S."/>
            <person name="Becker A."/>
            <person name="Gohl D.M."/>
            <person name="Silverstein K.A.T."/>
            <person name="Koren S."/>
            <person name="Bechman K.B."/>
            <person name="Herman A."/>
            <person name="Abrahante J.E."/>
            <person name="Garbe J."/>
        </authorList>
    </citation>
    <scope>NUCLEOTIDE SEQUENCE</scope>
    <source>
        <strain evidence="1">Duluth1</strain>
        <tissue evidence="1">Whole animal</tissue>
    </source>
</reference>
<reference evidence="1" key="1">
    <citation type="journal article" date="2019" name="bioRxiv">
        <title>The Genome of the Zebra Mussel, Dreissena polymorpha: A Resource for Invasive Species Research.</title>
        <authorList>
            <person name="McCartney M.A."/>
            <person name="Auch B."/>
            <person name="Kono T."/>
            <person name="Mallez S."/>
            <person name="Zhang Y."/>
            <person name="Obille A."/>
            <person name="Becker A."/>
            <person name="Abrahante J.E."/>
            <person name="Garbe J."/>
            <person name="Badalamenti J.P."/>
            <person name="Herman A."/>
            <person name="Mangelson H."/>
            <person name="Liachko I."/>
            <person name="Sullivan S."/>
            <person name="Sone E.D."/>
            <person name="Koren S."/>
            <person name="Silverstein K.A.T."/>
            <person name="Beckman K.B."/>
            <person name="Gohl D.M."/>
        </authorList>
    </citation>
    <scope>NUCLEOTIDE SEQUENCE</scope>
    <source>
        <strain evidence="1">Duluth1</strain>
        <tissue evidence="1">Whole animal</tissue>
    </source>
</reference>
<accession>A0A9D3YR51</accession>
<protein>
    <submittedName>
        <fullName evidence="1">Uncharacterized protein</fullName>
    </submittedName>
</protein>
<dbReference type="Proteomes" id="UP000828390">
    <property type="component" value="Unassembled WGS sequence"/>
</dbReference>
<evidence type="ECO:0000313" key="2">
    <source>
        <dbReference type="Proteomes" id="UP000828390"/>
    </source>
</evidence>
<name>A0A9D3YR51_DREPO</name>
<keyword evidence="2" id="KW-1185">Reference proteome</keyword>
<organism evidence="1 2">
    <name type="scientific">Dreissena polymorpha</name>
    <name type="common">Zebra mussel</name>
    <name type="synonym">Mytilus polymorpha</name>
    <dbReference type="NCBI Taxonomy" id="45954"/>
    <lineage>
        <taxon>Eukaryota</taxon>
        <taxon>Metazoa</taxon>
        <taxon>Spiralia</taxon>
        <taxon>Lophotrochozoa</taxon>
        <taxon>Mollusca</taxon>
        <taxon>Bivalvia</taxon>
        <taxon>Autobranchia</taxon>
        <taxon>Heteroconchia</taxon>
        <taxon>Euheterodonta</taxon>
        <taxon>Imparidentia</taxon>
        <taxon>Neoheterodontei</taxon>
        <taxon>Myida</taxon>
        <taxon>Dreissenoidea</taxon>
        <taxon>Dreissenidae</taxon>
        <taxon>Dreissena</taxon>
    </lineage>
</organism>
<dbReference type="EMBL" id="JAIWYP010000015">
    <property type="protein sequence ID" value="KAH3703748.1"/>
    <property type="molecule type" value="Genomic_DNA"/>
</dbReference>
<proteinExistence type="predicted"/>
<gene>
    <name evidence="1" type="ORF">DPMN_078793</name>
</gene>
<sequence>MPEHSLRFAHQQKRLKVCAWVKVLKPEVRVECQVRTDARPFRWSICQTTMHYLYAEQPPHSLYVSPSRSFYVKMN</sequence>
<evidence type="ECO:0000313" key="1">
    <source>
        <dbReference type="EMBL" id="KAH3703748.1"/>
    </source>
</evidence>
<dbReference type="AlphaFoldDB" id="A0A9D3YR51"/>